<evidence type="ECO:0000259" key="3">
    <source>
        <dbReference type="Pfam" id="PF01551"/>
    </source>
</evidence>
<dbReference type="EMBL" id="BAAADS010000012">
    <property type="protein sequence ID" value="GAA0601529.1"/>
    <property type="molecule type" value="Genomic_DNA"/>
</dbReference>
<keyword evidence="2" id="KW-1133">Transmembrane helix</keyword>
<dbReference type="SUPFAM" id="SSF51261">
    <property type="entry name" value="Duplicated hybrid motif"/>
    <property type="match status" value="1"/>
</dbReference>
<dbReference type="Pfam" id="PF01551">
    <property type="entry name" value="Peptidase_M23"/>
    <property type="match status" value="1"/>
</dbReference>
<feature type="region of interest" description="Disordered" evidence="1">
    <location>
        <begin position="1"/>
        <end position="33"/>
    </location>
</feature>
<dbReference type="PANTHER" id="PTHR21666">
    <property type="entry name" value="PEPTIDASE-RELATED"/>
    <property type="match status" value="1"/>
</dbReference>
<feature type="domain" description="M23ase beta-sheet core" evidence="3">
    <location>
        <begin position="159"/>
        <end position="249"/>
    </location>
</feature>
<dbReference type="CDD" id="cd12797">
    <property type="entry name" value="M23_peptidase"/>
    <property type="match status" value="1"/>
</dbReference>
<evidence type="ECO:0000256" key="1">
    <source>
        <dbReference type="SAM" id="MobiDB-lite"/>
    </source>
</evidence>
<accession>A0ABP3R2A7</accession>
<feature type="transmembrane region" description="Helical" evidence="2">
    <location>
        <begin position="66"/>
        <end position="87"/>
    </location>
</feature>
<reference evidence="5" key="1">
    <citation type="journal article" date="2019" name="Int. J. Syst. Evol. Microbiol.">
        <title>The Global Catalogue of Microorganisms (GCM) 10K type strain sequencing project: providing services to taxonomists for standard genome sequencing and annotation.</title>
        <authorList>
            <consortium name="The Broad Institute Genomics Platform"/>
            <consortium name="The Broad Institute Genome Sequencing Center for Infectious Disease"/>
            <person name="Wu L."/>
            <person name="Ma J."/>
        </authorList>
    </citation>
    <scope>NUCLEOTIDE SEQUENCE [LARGE SCALE GENOMIC DNA]</scope>
    <source>
        <strain evidence="5">JCM 15395</strain>
    </source>
</reference>
<dbReference type="PANTHER" id="PTHR21666:SF274">
    <property type="entry name" value="STAGE IV SPORULATION PROTEIN FA"/>
    <property type="match status" value="1"/>
</dbReference>
<proteinExistence type="predicted"/>
<dbReference type="Proteomes" id="UP001500866">
    <property type="component" value="Unassembled WGS sequence"/>
</dbReference>
<keyword evidence="5" id="KW-1185">Reference proteome</keyword>
<dbReference type="InterPro" id="IPR011055">
    <property type="entry name" value="Dup_hybrid_motif"/>
</dbReference>
<organism evidence="4 5">
    <name type="scientific">Virgibacillus siamensis</name>
    <dbReference type="NCBI Taxonomy" id="480071"/>
    <lineage>
        <taxon>Bacteria</taxon>
        <taxon>Bacillati</taxon>
        <taxon>Bacillota</taxon>
        <taxon>Bacilli</taxon>
        <taxon>Bacillales</taxon>
        <taxon>Bacillaceae</taxon>
        <taxon>Virgibacillus</taxon>
    </lineage>
</organism>
<evidence type="ECO:0000256" key="2">
    <source>
        <dbReference type="SAM" id="Phobius"/>
    </source>
</evidence>
<dbReference type="Gene3D" id="2.70.70.10">
    <property type="entry name" value="Glucose Permease (Domain IIA)"/>
    <property type="match status" value="1"/>
</dbReference>
<protein>
    <submittedName>
        <fullName evidence="4">Stage IV sporulation protein SpoIVFA</fullName>
    </submittedName>
</protein>
<gene>
    <name evidence="4" type="primary">spoIVFA</name>
    <name evidence="4" type="ORF">GCM10009001_17890</name>
</gene>
<comment type="caution">
    <text evidence="4">The sequence shown here is derived from an EMBL/GenBank/DDBJ whole genome shotgun (WGS) entry which is preliminary data.</text>
</comment>
<dbReference type="RefSeq" id="WP_343812256.1">
    <property type="nucleotide sequence ID" value="NZ_BAAADS010000012.1"/>
</dbReference>
<evidence type="ECO:0000313" key="5">
    <source>
        <dbReference type="Proteomes" id="UP001500866"/>
    </source>
</evidence>
<dbReference type="InterPro" id="IPR016047">
    <property type="entry name" value="M23ase_b-sheet_dom"/>
</dbReference>
<dbReference type="InterPro" id="IPR050570">
    <property type="entry name" value="Cell_wall_metabolism_enzyme"/>
</dbReference>
<name>A0ABP3R2A7_9BACI</name>
<evidence type="ECO:0000313" key="4">
    <source>
        <dbReference type="EMBL" id="GAA0601529.1"/>
    </source>
</evidence>
<feature type="compositionally biased region" description="Basic residues" evidence="1">
    <location>
        <begin position="1"/>
        <end position="20"/>
    </location>
</feature>
<keyword evidence="2" id="KW-0812">Transmembrane</keyword>
<keyword evidence="2" id="KW-0472">Membrane</keyword>
<sequence>MSKGIKQVRKSINQRKRMRGLKQQDGVSSKPVVPPFPEEEEKHGYLPMFHDSTAKNWSSGKADKRISAFVVKAMFSVMLFMAVALLFRVEGEWLTEPKEWTSSVLTEEFPFASVNNWYQETFGQPMAVAPNQQTVESGTLPLAMPVAGSVSESFRENGTGIMIKPGEQTEVSALREGVVIFAGNDTETGKTIIVQHADNSKTTYGYLSEINVHLYEPVDAKQKLGTFKPTSEKKTVYFAIEKNDTFINPVQVIKVDETS</sequence>